<accession>A0A7W7I0C2</accession>
<dbReference type="GO" id="GO:0006355">
    <property type="term" value="P:regulation of DNA-templated transcription"/>
    <property type="evidence" value="ECO:0007669"/>
    <property type="project" value="InterPro"/>
</dbReference>
<dbReference type="GO" id="GO:0000155">
    <property type="term" value="F:phosphorelay sensor kinase activity"/>
    <property type="evidence" value="ECO:0007669"/>
    <property type="project" value="InterPro"/>
</dbReference>
<keyword evidence="4" id="KW-0597">Phosphoprotein</keyword>
<dbReference type="PROSITE" id="PS50113">
    <property type="entry name" value="PAC"/>
    <property type="match status" value="1"/>
</dbReference>
<dbReference type="InterPro" id="IPR004358">
    <property type="entry name" value="Sig_transdc_His_kin-like_C"/>
</dbReference>
<dbReference type="PANTHER" id="PTHR43065:SF46">
    <property type="entry name" value="C4-DICARBOXYLATE TRANSPORT SENSOR PROTEIN DCTB"/>
    <property type="match status" value="1"/>
</dbReference>
<dbReference type="InterPro" id="IPR013767">
    <property type="entry name" value="PAS_fold"/>
</dbReference>
<evidence type="ECO:0000256" key="1">
    <source>
        <dbReference type="ARBA" id="ARBA00000085"/>
    </source>
</evidence>
<keyword evidence="11" id="KW-0812">Transmembrane</keyword>
<dbReference type="PANTHER" id="PTHR43065">
    <property type="entry name" value="SENSOR HISTIDINE KINASE"/>
    <property type="match status" value="1"/>
</dbReference>
<dbReference type="AlphaFoldDB" id="A0A7W7I0C2"/>
<gene>
    <name evidence="15" type="ORF">BJ971_004668</name>
</gene>
<sequence length="501" mass="52770">MREAHWRHAGVLAAAMLLIVAGGVVELATPPRAVMSGVVVLGLVLAAASARPLAVAAVGVFAALVAWATSSWQGLSGSVAQVTVLSVVAGTTLLSMAVARRQQVLEGRGSGAAENRSMLAAIVESSEDAIITTDLKGRITTWNDGATRLYGWTAQEAIGANITLVLPPERAAGLAAALAQLEEGRAVGLLETQRIHKDGTVIDVTTSVSPVHDSDGTVVGGAGIERDITGRKRAERERRQILERSARAERLESLGQLAGGIAHDFNNLLAINLSYLEFALERTTDPETINDLGRARAATDRARDLTRQLLLFARKEPANAELIDLNSVIDETRALLQRSIGAHIELVAHLAEEPVIIRADRSRSEQILLNLVINARDAMPDGGVIAMEAAPVDVADEPARQPSLPAGRYARLRVADTGTGMPPEVAAHIFEPFFTTKAKQHGTGLGLATVYGIVTDAGGTITVTSEPAVGTTFEILLPLAPPDEPSSPSGAQTRHCQVRAS</sequence>
<reference evidence="15 16" key="1">
    <citation type="submission" date="2020-08" db="EMBL/GenBank/DDBJ databases">
        <title>Sequencing the genomes of 1000 actinobacteria strains.</title>
        <authorList>
            <person name="Klenk H.-P."/>
        </authorList>
    </citation>
    <scope>NUCLEOTIDE SEQUENCE [LARGE SCALE GENOMIC DNA]</scope>
    <source>
        <strain evidence="15 16">DSM 43149</strain>
    </source>
</reference>
<dbReference type="Pfam" id="PF00512">
    <property type="entry name" value="HisKA"/>
    <property type="match status" value="1"/>
</dbReference>
<feature type="region of interest" description="Disordered" evidence="10">
    <location>
        <begin position="480"/>
        <end position="501"/>
    </location>
</feature>
<dbReference type="Proteomes" id="UP000578112">
    <property type="component" value="Unassembled WGS sequence"/>
</dbReference>
<dbReference type="RefSeq" id="WP_184995336.1">
    <property type="nucleotide sequence ID" value="NZ_BOMK01000066.1"/>
</dbReference>
<dbReference type="EMBL" id="JACHNH010000001">
    <property type="protein sequence ID" value="MBB4764112.1"/>
    <property type="molecule type" value="Genomic_DNA"/>
</dbReference>
<evidence type="ECO:0000256" key="11">
    <source>
        <dbReference type="SAM" id="Phobius"/>
    </source>
</evidence>
<keyword evidence="11" id="KW-0472">Membrane</keyword>
<proteinExistence type="predicted"/>
<keyword evidence="6" id="KW-0547">Nucleotide-binding</keyword>
<dbReference type="SUPFAM" id="SSF55785">
    <property type="entry name" value="PYP-like sensor domain (PAS domain)"/>
    <property type="match status" value="1"/>
</dbReference>
<evidence type="ECO:0000256" key="2">
    <source>
        <dbReference type="ARBA" id="ARBA00004236"/>
    </source>
</evidence>
<evidence type="ECO:0000259" key="14">
    <source>
        <dbReference type="PROSITE" id="PS50113"/>
    </source>
</evidence>
<evidence type="ECO:0000259" key="13">
    <source>
        <dbReference type="PROSITE" id="PS50112"/>
    </source>
</evidence>
<dbReference type="NCBIfam" id="TIGR00229">
    <property type="entry name" value="sensory_box"/>
    <property type="match status" value="1"/>
</dbReference>
<feature type="compositionally biased region" description="Polar residues" evidence="10">
    <location>
        <begin position="486"/>
        <end position="501"/>
    </location>
</feature>
<dbReference type="EC" id="2.7.13.3" evidence="3"/>
<dbReference type="PRINTS" id="PR00344">
    <property type="entry name" value="BCTRLSENSOR"/>
</dbReference>
<dbReference type="SMART" id="SM00387">
    <property type="entry name" value="HATPase_c"/>
    <property type="match status" value="1"/>
</dbReference>
<dbReference type="GO" id="GO:0005524">
    <property type="term" value="F:ATP binding"/>
    <property type="evidence" value="ECO:0007669"/>
    <property type="project" value="UniProtKB-KW"/>
</dbReference>
<evidence type="ECO:0000256" key="6">
    <source>
        <dbReference type="ARBA" id="ARBA00022741"/>
    </source>
</evidence>
<dbReference type="InterPro" id="IPR036890">
    <property type="entry name" value="HATPase_C_sf"/>
</dbReference>
<dbReference type="InterPro" id="IPR003661">
    <property type="entry name" value="HisK_dim/P_dom"/>
</dbReference>
<dbReference type="Pfam" id="PF02518">
    <property type="entry name" value="HATPase_c"/>
    <property type="match status" value="1"/>
</dbReference>
<dbReference type="Pfam" id="PF00989">
    <property type="entry name" value="PAS"/>
    <property type="match status" value="1"/>
</dbReference>
<evidence type="ECO:0000256" key="5">
    <source>
        <dbReference type="ARBA" id="ARBA00022679"/>
    </source>
</evidence>
<evidence type="ECO:0000256" key="7">
    <source>
        <dbReference type="ARBA" id="ARBA00022777"/>
    </source>
</evidence>
<dbReference type="InterPro" id="IPR003594">
    <property type="entry name" value="HATPase_dom"/>
</dbReference>
<dbReference type="InterPro" id="IPR000014">
    <property type="entry name" value="PAS"/>
</dbReference>
<evidence type="ECO:0000259" key="12">
    <source>
        <dbReference type="PROSITE" id="PS50109"/>
    </source>
</evidence>
<dbReference type="PROSITE" id="PS50112">
    <property type="entry name" value="PAS"/>
    <property type="match status" value="1"/>
</dbReference>
<feature type="transmembrane region" description="Helical" evidence="11">
    <location>
        <begin position="40"/>
        <end position="67"/>
    </location>
</feature>
<dbReference type="PROSITE" id="PS50109">
    <property type="entry name" value="HIS_KIN"/>
    <property type="match status" value="1"/>
</dbReference>
<keyword evidence="8" id="KW-0067">ATP-binding</keyword>
<protein>
    <recommendedName>
        <fullName evidence="3">histidine kinase</fullName>
        <ecNumber evidence="3">2.7.13.3</ecNumber>
    </recommendedName>
</protein>
<evidence type="ECO:0000313" key="16">
    <source>
        <dbReference type="Proteomes" id="UP000578112"/>
    </source>
</evidence>
<comment type="subcellular location">
    <subcellularLocation>
        <location evidence="2">Cell membrane</location>
    </subcellularLocation>
</comment>
<keyword evidence="7" id="KW-0418">Kinase</keyword>
<dbReference type="Gene3D" id="1.10.287.130">
    <property type="match status" value="1"/>
</dbReference>
<keyword evidence="16" id="KW-1185">Reference proteome</keyword>
<keyword evidence="5" id="KW-0808">Transferase</keyword>
<evidence type="ECO:0000256" key="4">
    <source>
        <dbReference type="ARBA" id="ARBA00022553"/>
    </source>
</evidence>
<dbReference type="SMART" id="SM00388">
    <property type="entry name" value="HisKA"/>
    <property type="match status" value="1"/>
</dbReference>
<dbReference type="Gene3D" id="3.30.450.20">
    <property type="entry name" value="PAS domain"/>
    <property type="match status" value="1"/>
</dbReference>
<dbReference type="InterPro" id="IPR000700">
    <property type="entry name" value="PAS-assoc_C"/>
</dbReference>
<comment type="caution">
    <text evidence="15">The sequence shown here is derived from an EMBL/GenBank/DDBJ whole genome shotgun (WGS) entry which is preliminary data.</text>
</comment>
<dbReference type="InterPro" id="IPR005467">
    <property type="entry name" value="His_kinase_dom"/>
</dbReference>
<dbReference type="SMART" id="SM00091">
    <property type="entry name" value="PAS"/>
    <property type="match status" value="1"/>
</dbReference>
<dbReference type="GO" id="GO:0005886">
    <property type="term" value="C:plasma membrane"/>
    <property type="evidence" value="ECO:0007669"/>
    <property type="project" value="UniProtKB-SubCell"/>
</dbReference>
<dbReference type="SUPFAM" id="SSF55874">
    <property type="entry name" value="ATPase domain of HSP90 chaperone/DNA topoisomerase II/histidine kinase"/>
    <property type="match status" value="1"/>
</dbReference>
<dbReference type="InterPro" id="IPR035965">
    <property type="entry name" value="PAS-like_dom_sf"/>
</dbReference>
<evidence type="ECO:0000256" key="3">
    <source>
        <dbReference type="ARBA" id="ARBA00012438"/>
    </source>
</evidence>
<comment type="catalytic activity">
    <reaction evidence="1">
        <text>ATP + protein L-histidine = ADP + protein N-phospho-L-histidine.</text>
        <dbReference type="EC" id="2.7.13.3"/>
    </reaction>
</comment>
<feature type="transmembrane region" description="Helical" evidence="11">
    <location>
        <begin position="79"/>
        <end position="99"/>
    </location>
</feature>
<evidence type="ECO:0000256" key="8">
    <source>
        <dbReference type="ARBA" id="ARBA00022840"/>
    </source>
</evidence>
<feature type="transmembrane region" description="Helical" evidence="11">
    <location>
        <begin position="6"/>
        <end position="28"/>
    </location>
</feature>
<dbReference type="InterPro" id="IPR001610">
    <property type="entry name" value="PAC"/>
</dbReference>
<keyword evidence="11" id="KW-1133">Transmembrane helix</keyword>
<keyword evidence="9" id="KW-0902">Two-component regulatory system</keyword>
<dbReference type="InterPro" id="IPR036097">
    <property type="entry name" value="HisK_dim/P_sf"/>
</dbReference>
<name>A0A7W7I0C2_9ACTN</name>
<dbReference type="Gene3D" id="3.30.565.10">
    <property type="entry name" value="Histidine kinase-like ATPase, C-terminal domain"/>
    <property type="match status" value="1"/>
</dbReference>
<feature type="domain" description="PAS" evidence="13">
    <location>
        <begin position="115"/>
        <end position="185"/>
    </location>
</feature>
<feature type="domain" description="Histidine kinase" evidence="12">
    <location>
        <begin position="260"/>
        <end position="481"/>
    </location>
</feature>
<dbReference type="SMART" id="SM00086">
    <property type="entry name" value="PAC"/>
    <property type="match status" value="1"/>
</dbReference>
<evidence type="ECO:0000256" key="9">
    <source>
        <dbReference type="ARBA" id="ARBA00023012"/>
    </source>
</evidence>
<dbReference type="CDD" id="cd00130">
    <property type="entry name" value="PAS"/>
    <property type="match status" value="1"/>
</dbReference>
<dbReference type="SUPFAM" id="SSF47384">
    <property type="entry name" value="Homodimeric domain of signal transducing histidine kinase"/>
    <property type="match status" value="1"/>
</dbReference>
<feature type="domain" description="PAC" evidence="14">
    <location>
        <begin position="188"/>
        <end position="240"/>
    </location>
</feature>
<evidence type="ECO:0000313" key="15">
    <source>
        <dbReference type="EMBL" id="MBB4764112.1"/>
    </source>
</evidence>
<organism evidence="15 16">
    <name type="scientific">Actinoplanes digitatis</name>
    <dbReference type="NCBI Taxonomy" id="1868"/>
    <lineage>
        <taxon>Bacteria</taxon>
        <taxon>Bacillati</taxon>
        <taxon>Actinomycetota</taxon>
        <taxon>Actinomycetes</taxon>
        <taxon>Micromonosporales</taxon>
        <taxon>Micromonosporaceae</taxon>
        <taxon>Actinoplanes</taxon>
    </lineage>
</organism>
<evidence type="ECO:0000256" key="10">
    <source>
        <dbReference type="SAM" id="MobiDB-lite"/>
    </source>
</evidence>